<reference evidence="2 3" key="1">
    <citation type="submission" date="2024-06" db="EMBL/GenBank/DDBJ databases">
        <title>The Natural Products Discovery Center: Release of the First 8490 Sequenced Strains for Exploring Actinobacteria Biosynthetic Diversity.</title>
        <authorList>
            <person name="Kalkreuter E."/>
            <person name="Kautsar S.A."/>
            <person name="Yang D."/>
            <person name="Bader C.D."/>
            <person name="Teijaro C.N."/>
            <person name="Fluegel L."/>
            <person name="Davis C.M."/>
            <person name="Simpson J.R."/>
            <person name="Lauterbach L."/>
            <person name="Steele A.D."/>
            <person name="Gui C."/>
            <person name="Meng S."/>
            <person name="Li G."/>
            <person name="Viehrig K."/>
            <person name="Ye F."/>
            <person name="Su P."/>
            <person name="Kiefer A.F."/>
            <person name="Nichols A."/>
            <person name="Cepeda A.J."/>
            <person name="Yan W."/>
            <person name="Fan B."/>
            <person name="Jiang Y."/>
            <person name="Adhikari A."/>
            <person name="Zheng C.-J."/>
            <person name="Schuster L."/>
            <person name="Cowan T.M."/>
            <person name="Smanski M.J."/>
            <person name="Chevrette M.G."/>
            <person name="De Carvalho L.P.S."/>
            <person name="Shen B."/>
        </authorList>
    </citation>
    <scope>NUCLEOTIDE SEQUENCE [LARGE SCALE GENOMIC DNA]</scope>
    <source>
        <strain evidence="2 3">NPDC000234</strain>
    </source>
</reference>
<dbReference type="PANTHER" id="PTHR45398">
    <property type="match status" value="1"/>
</dbReference>
<feature type="domain" description="Condensation" evidence="1">
    <location>
        <begin position="1"/>
        <end position="341"/>
    </location>
</feature>
<evidence type="ECO:0000313" key="3">
    <source>
        <dbReference type="Proteomes" id="UP001474181"/>
    </source>
</evidence>
<dbReference type="SUPFAM" id="SSF52777">
    <property type="entry name" value="CoA-dependent acyltransferases"/>
    <property type="match status" value="2"/>
</dbReference>
<evidence type="ECO:0000313" key="2">
    <source>
        <dbReference type="EMBL" id="MER7188464.1"/>
    </source>
</evidence>
<accession>A0ABV1XHD8</accession>
<gene>
    <name evidence="2" type="ORF">ABT404_54950</name>
</gene>
<keyword evidence="3" id="KW-1185">Reference proteome</keyword>
<dbReference type="InterPro" id="IPR023213">
    <property type="entry name" value="CAT-like_dom_sf"/>
</dbReference>
<dbReference type="EMBL" id="JBEPEK010001260">
    <property type="protein sequence ID" value="MER7188464.1"/>
    <property type="molecule type" value="Genomic_DNA"/>
</dbReference>
<dbReference type="Pfam" id="PF00668">
    <property type="entry name" value="Condensation"/>
    <property type="match status" value="1"/>
</dbReference>
<protein>
    <submittedName>
        <fullName evidence="2">Condensation domain-containing protein</fullName>
    </submittedName>
</protein>
<dbReference type="Gene3D" id="3.30.559.30">
    <property type="entry name" value="Nonribosomal peptide synthetase, condensation domain"/>
    <property type="match status" value="1"/>
</dbReference>
<dbReference type="Proteomes" id="UP001474181">
    <property type="component" value="Unassembled WGS sequence"/>
</dbReference>
<dbReference type="Gene3D" id="3.30.559.10">
    <property type="entry name" value="Chloramphenicol acetyltransferase-like domain"/>
    <property type="match status" value="1"/>
</dbReference>
<dbReference type="InterPro" id="IPR001242">
    <property type="entry name" value="Condensation_dom"/>
</dbReference>
<proteinExistence type="predicted"/>
<dbReference type="PANTHER" id="PTHR45398:SF1">
    <property type="entry name" value="ENZYME, PUTATIVE (JCVI)-RELATED"/>
    <property type="match status" value="1"/>
</dbReference>
<feature type="non-terminal residue" evidence="2">
    <location>
        <position position="341"/>
    </location>
</feature>
<dbReference type="RefSeq" id="WP_350793451.1">
    <property type="nucleotide sequence ID" value="NZ_JBEPEK010001260.1"/>
</dbReference>
<dbReference type="CDD" id="cd19540">
    <property type="entry name" value="LCL_NRPS-like"/>
    <property type="match status" value="1"/>
</dbReference>
<organism evidence="2 3">
    <name type="scientific">Streptomyces hyaluromycini</name>
    <dbReference type="NCBI Taxonomy" id="1377993"/>
    <lineage>
        <taxon>Bacteria</taxon>
        <taxon>Bacillati</taxon>
        <taxon>Actinomycetota</taxon>
        <taxon>Actinomycetes</taxon>
        <taxon>Kitasatosporales</taxon>
        <taxon>Streptomycetaceae</taxon>
        <taxon>Streptomyces</taxon>
    </lineage>
</organism>
<feature type="non-terminal residue" evidence="2">
    <location>
        <position position="1"/>
    </location>
</feature>
<comment type="caution">
    <text evidence="2">The sequence shown here is derived from an EMBL/GenBank/DDBJ whole genome shotgun (WGS) entry which is preliminary data.</text>
</comment>
<sequence length="341" mass="37172">QQRLWFIGQLEGPSALYNIPMVLGLSGEVDQVALAAALRDVIGRHEVLRTMFPTADGQPYQQVIGLDELEWELQLVQVAPTDLQAEVVAAAGYVFDLAVEVPIRAWLFSDGSGEHVLVVVLHHIAGDGWSTGPLAQDVSAAYAARLEGRSPHWGPLPVQYADYALWQRELLGDEQDQDSLISQQVAYWREALAGAPEELALPADRPRPAVASHRGHAVPLQVPADVHARLVGMAREQGVTVFMVMQAALAVLLSKLGAGEDIPIGAAVAGRTDEALDDLVGFFVNTLVMRTDLSGDPTFTEVLDRVRRVNLAGFEHQDVPFERLVEELAPARSLSRHPLFQ</sequence>
<name>A0ABV1XHD8_9ACTN</name>
<evidence type="ECO:0000259" key="1">
    <source>
        <dbReference type="Pfam" id="PF00668"/>
    </source>
</evidence>